<dbReference type="PATRIC" id="fig|1339315.3.peg.3325"/>
<dbReference type="Pfam" id="PF16149">
    <property type="entry name" value="DUF4857"/>
    <property type="match status" value="1"/>
</dbReference>
<protein>
    <recommendedName>
        <fullName evidence="3">DUF4857 domain-containing protein</fullName>
    </recommendedName>
</protein>
<organism evidence="1 2">
    <name type="scientific">Bacteroides fragilis str. 3988T(B)14</name>
    <dbReference type="NCBI Taxonomy" id="1339315"/>
    <lineage>
        <taxon>Bacteria</taxon>
        <taxon>Pseudomonadati</taxon>
        <taxon>Bacteroidota</taxon>
        <taxon>Bacteroidia</taxon>
        <taxon>Bacteroidales</taxon>
        <taxon>Bacteroidaceae</taxon>
        <taxon>Bacteroides</taxon>
    </lineage>
</organism>
<dbReference type="RefSeq" id="WP_005798820.1">
    <property type="nucleotide sequence ID" value="NZ_JGCY01000356.1"/>
</dbReference>
<evidence type="ECO:0000313" key="2">
    <source>
        <dbReference type="Proteomes" id="UP000020529"/>
    </source>
</evidence>
<evidence type="ECO:0008006" key="3">
    <source>
        <dbReference type="Google" id="ProtNLM"/>
    </source>
</evidence>
<name>A0A015TS72_BACFG</name>
<comment type="caution">
    <text evidence="1">The sequence shown here is derived from an EMBL/GenBank/DDBJ whole genome shotgun (WGS) entry which is preliminary data.</text>
</comment>
<dbReference type="GeneID" id="60369954"/>
<dbReference type="InterPro" id="IPR032333">
    <property type="entry name" value="DUF4857"/>
</dbReference>
<evidence type="ECO:0000313" key="1">
    <source>
        <dbReference type="EMBL" id="EXY73491.1"/>
    </source>
</evidence>
<accession>A0A015TS72</accession>
<dbReference type="Proteomes" id="UP000020529">
    <property type="component" value="Unassembled WGS sequence"/>
</dbReference>
<proteinExistence type="predicted"/>
<dbReference type="EMBL" id="JGCY01000356">
    <property type="protein sequence ID" value="EXY73491.1"/>
    <property type="molecule type" value="Genomic_DNA"/>
</dbReference>
<reference evidence="1 2" key="1">
    <citation type="submission" date="2014-02" db="EMBL/GenBank/DDBJ databases">
        <authorList>
            <person name="Sears C."/>
            <person name="Carroll K."/>
            <person name="Sack B.R."/>
            <person name="Qadri F."/>
            <person name="Myers L.L."/>
            <person name="Chung G.-T."/>
            <person name="Escheverria P."/>
            <person name="Fraser C.M."/>
            <person name="Sadzewicz L."/>
            <person name="Shefchek K.A."/>
            <person name="Tallon L."/>
            <person name="Das S.P."/>
            <person name="Daugherty S."/>
            <person name="Mongodin E.F."/>
        </authorList>
    </citation>
    <scope>NUCLEOTIDE SEQUENCE [LARGE SCALE GENOMIC DNA]</scope>
    <source>
        <strain evidence="2">3988T(B)14</strain>
    </source>
</reference>
<gene>
    <name evidence="1" type="ORF">M124_2637</name>
</gene>
<sequence>MIRFSKMFFYVTVAVLLVWQLPWCYAFLTLKPAKTPFTMYSSVLGDFVITQLDENKQLHRYDTKGNTYTQQQVDSLLPSLYVRQLTADERFPDTICGRAVSPKDIQLTNFTFKSVPSAINAPQTGLYFLMESMSKRVDLKMPEDAFRFTDKGIEFIRMETNRIDGAKSKLFTEMLVQKGFAFPASYASGNPTTRKDYDEGYLVLDANHKLFHLKCTKGRPYVKLIQLPEGVLPEYVFITEFRSRRTLGYMVDSQHHFYVINSDGSLVKSALPGFDPTKDELTIFGNMFDWTVKLSTDKDDYYYALDATDYSLIKEYAYKDMRRSVPGLSFTSPDDKFVMPRF</sequence>
<dbReference type="AlphaFoldDB" id="A0A015TS72"/>